<evidence type="ECO:0000313" key="7">
    <source>
        <dbReference type="Proteomes" id="UP001595912"/>
    </source>
</evidence>
<keyword evidence="3" id="KW-0804">Transcription</keyword>
<dbReference type="PROSITE" id="PS50042">
    <property type="entry name" value="CNMP_BINDING_3"/>
    <property type="match status" value="1"/>
</dbReference>
<feature type="domain" description="Cyclic nucleotide-binding" evidence="4">
    <location>
        <begin position="1"/>
        <end position="104"/>
    </location>
</feature>
<evidence type="ECO:0000259" key="4">
    <source>
        <dbReference type="PROSITE" id="PS50042"/>
    </source>
</evidence>
<dbReference type="Pfam" id="PF13545">
    <property type="entry name" value="HTH_Crp_2"/>
    <property type="match status" value="1"/>
</dbReference>
<dbReference type="InterPro" id="IPR018490">
    <property type="entry name" value="cNMP-bd_dom_sf"/>
</dbReference>
<proteinExistence type="predicted"/>
<dbReference type="SMART" id="SM00419">
    <property type="entry name" value="HTH_CRP"/>
    <property type="match status" value="1"/>
</dbReference>
<dbReference type="EMBL" id="JBHSIU010000105">
    <property type="protein sequence ID" value="MFC5006517.1"/>
    <property type="molecule type" value="Genomic_DNA"/>
</dbReference>
<sequence>MLAGLSEADRSALLALGSVRRHAAGSVLMHEGDPGADLHVMLHGCVKVVGDTDDGRTTLLAVRVPGDLIGELAALDGRPRSATVIAAAATMTRSVDHDTFEAFLAQRRGAATVVQRSITTKLREATRFRTELGGASVPVRIVRVLHHLAQLHGRAVDGGLLVDVPLSQPEIAALAGVSAPGARRALTDLRRRDIVSTGYRRLLVRDPAALGALAADTGREPGAHQ</sequence>
<dbReference type="SMART" id="SM00100">
    <property type="entry name" value="cNMP"/>
    <property type="match status" value="1"/>
</dbReference>
<dbReference type="InterPro" id="IPR036388">
    <property type="entry name" value="WH-like_DNA-bd_sf"/>
</dbReference>
<dbReference type="SUPFAM" id="SSF51206">
    <property type="entry name" value="cAMP-binding domain-like"/>
    <property type="match status" value="1"/>
</dbReference>
<name>A0ABV9WE79_9ACTN</name>
<dbReference type="PANTHER" id="PTHR24567:SF74">
    <property type="entry name" value="HTH-TYPE TRANSCRIPTIONAL REGULATOR ARCR"/>
    <property type="match status" value="1"/>
</dbReference>
<protein>
    <submittedName>
        <fullName evidence="6">Crp/Fnr family transcriptional regulator</fullName>
    </submittedName>
</protein>
<dbReference type="InterPro" id="IPR036390">
    <property type="entry name" value="WH_DNA-bd_sf"/>
</dbReference>
<gene>
    <name evidence="6" type="ORF">ACFPIJ_52945</name>
</gene>
<dbReference type="Proteomes" id="UP001595912">
    <property type="component" value="Unassembled WGS sequence"/>
</dbReference>
<dbReference type="SUPFAM" id="SSF46785">
    <property type="entry name" value="Winged helix' DNA-binding domain"/>
    <property type="match status" value="1"/>
</dbReference>
<dbReference type="PROSITE" id="PS51063">
    <property type="entry name" value="HTH_CRP_2"/>
    <property type="match status" value="1"/>
</dbReference>
<organism evidence="6 7">
    <name type="scientific">Dactylosporangium cerinum</name>
    <dbReference type="NCBI Taxonomy" id="1434730"/>
    <lineage>
        <taxon>Bacteria</taxon>
        <taxon>Bacillati</taxon>
        <taxon>Actinomycetota</taxon>
        <taxon>Actinomycetes</taxon>
        <taxon>Micromonosporales</taxon>
        <taxon>Micromonosporaceae</taxon>
        <taxon>Dactylosporangium</taxon>
    </lineage>
</organism>
<evidence type="ECO:0000256" key="3">
    <source>
        <dbReference type="ARBA" id="ARBA00023163"/>
    </source>
</evidence>
<dbReference type="InterPro" id="IPR050397">
    <property type="entry name" value="Env_Response_Regulators"/>
</dbReference>
<dbReference type="InterPro" id="IPR000595">
    <property type="entry name" value="cNMP-bd_dom"/>
</dbReference>
<evidence type="ECO:0000259" key="5">
    <source>
        <dbReference type="PROSITE" id="PS51063"/>
    </source>
</evidence>
<evidence type="ECO:0000256" key="2">
    <source>
        <dbReference type="ARBA" id="ARBA00023125"/>
    </source>
</evidence>
<keyword evidence="7" id="KW-1185">Reference proteome</keyword>
<dbReference type="CDD" id="cd00038">
    <property type="entry name" value="CAP_ED"/>
    <property type="match status" value="1"/>
</dbReference>
<dbReference type="InterPro" id="IPR012318">
    <property type="entry name" value="HTH_CRP"/>
</dbReference>
<comment type="caution">
    <text evidence="6">The sequence shown here is derived from an EMBL/GenBank/DDBJ whole genome shotgun (WGS) entry which is preliminary data.</text>
</comment>
<feature type="domain" description="HTH crp-type" evidence="5">
    <location>
        <begin position="135"/>
        <end position="208"/>
    </location>
</feature>
<keyword evidence="2" id="KW-0238">DNA-binding</keyword>
<evidence type="ECO:0000313" key="6">
    <source>
        <dbReference type="EMBL" id="MFC5006517.1"/>
    </source>
</evidence>
<keyword evidence="1" id="KW-0805">Transcription regulation</keyword>
<dbReference type="RefSeq" id="WP_380127143.1">
    <property type="nucleotide sequence ID" value="NZ_JBHSIU010000105.1"/>
</dbReference>
<dbReference type="PANTHER" id="PTHR24567">
    <property type="entry name" value="CRP FAMILY TRANSCRIPTIONAL REGULATORY PROTEIN"/>
    <property type="match status" value="1"/>
</dbReference>
<dbReference type="Gene3D" id="1.10.10.10">
    <property type="entry name" value="Winged helix-like DNA-binding domain superfamily/Winged helix DNA-binding domain"/>
    <property type="match status" value="1"/>
</dbReference>
<reference evidence="7" key="1">
    <citation type="journal article" date="2019" name="Int. J. Syst. Evol. Microbiol.">
        <title>The Global Catalogue of Microorganisms (GCM) 10K type strain sequencing project: providing services to taxonomists for standard genome sequencing and annotation.</title>
        <authorList>
            <consortium name="The Broad Institute Genomics Platform"/>
            <consortium name="The Broad Institute Genome Sequencing Center for Infectious Disease"/>
            <person name="Wu L."/>
            <person name="Ma J."/>
        </authorList>
    </citation>
    <scope>NUCLEOTIDE SEQUENCE [LARGE SCALE GENOMIC DNA]</scope>
    <source>
        <strain evidence="7">CGMCC 4.7152</strain>
    </source>
</reference>
<dbReference type="Gene3D" id="2.60.120.10">
    <property type="entry name" value="Jelly Rolls"/>
    <property type="match status" value="1"/>
</dbReference>
<dbReference type="Pfam" id="PF00027">
    <property type="entry name" value="cNMP_binding"/>
    <property type="match status" value="1"/>
</dbReference>
<dbReference type="InterPro" id="IPR014710">
    <property type="entry name" value="RmlC-like_jellyroll"/>
</dbReference>
<accession>A0ABV9WE79</accession>
<evidence type="ECO:0000256" key="1">
    <source>
        <dbReference type="ARBA" id="ARBA00023015"/>
    </source>
</evidence>